<dbReference type="SMART" id="SM01152">
    <property type="entry name" value="DUF167"/>
    <property type="match status" value="1"/>
</dbReference>
<evidence type="ECO:0000313" key="3">
    <source>
        <dbReference type="EMBL" id="TMQ64065.1"/>
    </source>
</evidence>
<dbReference type="InterPro" id="IPR003746">
    <property type="entry name" value="DUF167"/>
</dbReference>
<reference evidence="3 4" key="1">
    <citation type="journal article" date="2019" name="Nat. Microbiol.">
        <title>Mediterranean grassland soil C-N compound turnover is dependent on rainfall and depth, and is mediated by genomically divergent microorganisms.</title>
        <authorList>
            <person name="Diamond S."/>
            <person name="Andeer P.F."/>
            <person name="Li Z."/>
            <person name="Crits-Christoph A."/>
            <person name="Burstein D."/>
            <person name="Anantharaman K."/>
            <person name="Lane K.R."/>
            <person name="Thomas B.C."/>
            <person name="Pan C."/>
            <person name="Northen T.R."/>
            <person name="Banfield J.F."/>
        </authorList>
    </citation>
    <scope>NUCLEOTIDE SEQUENCE [LARGE SCALE GENOMIC DNA]</scope>
    <source>
        <strain evidence="3">WS_8</strain>
    </source>
</reference>
<dbReference type="AlphaFoldDB" id="A0A538TKC1"/>
<accession>A0A538TKC1</accession>
<comment type="caution">
    <text evidence="3">The sequence shown here is derived from an EMBL/GenBank/DDBJ whole genome shotgun (WGS) entry which is preliminary data.</text>
</comment>
<dbReference type="HAMAP" id="MF_00634">
    <property type="entry name" value="UPF0235"/>
    <property type="match status" value="1"/>
</dbReference>
<dbReference type="Proteomes" id="UP000316609">
    <property type="component" value="Unassembled WGS sequence"/>
</dbReference>
<dbReference type="NCBIfam" id="TIGR00251">
    <property type="entry name" value="DUF167 family protein"/>
    <property type="match status" value="1"/>
</dbReference>
<gene>
    <name evidence="3" type="ORF">E6K78_09940</name>
</gene>
<evidence type="ECO:0000256" key="1">
    <source>
        <dbReference type="ARBA" id="ARBA00010364"/>
    </source>
</evidence>
<dbReference type="InterPro" id="IPR036591">
    <property type="entry name" value="YggU-like_sf"/>
</dbReference>
<evidence type="ECO:0000313" key="4">
    <source>
        <dbReference type="Proteomes" id="UP000316609"/>
    </source>
</evidence>
<protein>
    <recommendedName>
        <fullName evidence="2">UPF0235 protein E6K78_09940</fullName>
    </recommendedName>
</protein>
<name>A0A538TKC1_UNCEI</name>
<sequence length="98" mass="10496">MVAYIDVRVEPRARAAGLKGRMADGTWKLMVTAPPEGGRANQAVVDLLASILGLRGGQLSVARGQSARRKRIKVEGLDEGAVSARLDRALKSKERDGE</sequence>
<proteinExistence type="inferred from homology"/>
<dbReference type="EMBL" id="VBOY01000096">
    <property type="protein sequence ID" value="TMQ64065.1"/>
    <property type="molecule type" value="Genomic_DNA"/>
</dbReference>
<comment type="similarity">
    <text evidence="1 2">Belongs to the UPF0235 family.</text>
</comment>
<dbReference type="Gene3D" id="3.30.1200.10">
    <property type="entry name" value="YggU-like"/>
    <property type="match status" value="1"/>
</dbReference>
<dbReference type="Pfam" id="PF02594">
    <property type="entry name" value="DUF167"/>
    <property type="match status" value="1"/>
</dbReference>
<evidence type="ECO:0000256" key="2">
    <source>
        <dbReference type="HAMAP-Rule" id="MF_00634"/>
    </source>
</evidence>
<dbReference type="SUPFAM" id="SSF69786">
    <property type="entry name" value="YggU-like"/>
    <property type="match status" value="1"/>
</dbReference>
<organism evidence="3 4">
    <name type="scientific">Eiseniibacteriota bacterium</name>
    <dbReference type="NCBI Taxonomy" id="2212470"/>
    <lineage>
        <taxon>Bacteria</taxon>
        <taxon>Candidatus Eiseniibacteriota</taxon>
    </lineage>
</organism>